<dbReference type="AlphaFoldDB" id="A0A0F9TA20"/>
<evidence type="ECO:0000313" key="1">
    <source>
        <dbReference type="EMBL" id="KKN76054.1"/>
    </source>
</evidence>
<organism evidence="1">
    <name type="scientific">marine sediment metagenome</name>
    <dbReference type="NCBI Taxonomy" id="412755"/>
    <lineage>
        <taxon>unclassified sequences</taxon>
        <taxon>metagenomes</taxon>
        <taxon>ecological metagenomes</taxon>
    </lineage>
</organism>
<dbReference type="EMBL" id="LAZR01000300">
    <property type="protein sequence ID" value="KKN76054.1"/>
    <property type="molecule type" value="Genomic_DNA"/>
</dbReference>
<sequence>MSKKIKGISIRKEGDIIEVKLRDSSFVPFFVTKARINDKKDMLRLKEDLRNKGIRFPPDKEQDWFG</sequence>
<reference evidence="1" key="1">
    <citation type="journal article" date="2015" name="Nature">
        <title>Complex archaea that bridge the gap between prokaryotes and eukaryotes.</title>
        <authorList>
            <person name="Spang A."/>
            <person name="Saw J.H."/>
            <person name="Jorgensen S.L."/>
            <person name="Zaremba-Niedzwiedzka K."/>
            <person name="Martijn J."/>
            <person name="Lind A.E."/>
            <person name="van Eijk R."/>
            <person name="Schleper C."/>
            <person name="Guy L."/>
            <person name="Ettema T.J."/>
        </authorList>
    </citation>
    <scope>NUCLEOTIDE SEQUENCE</scope>
</reference>
<protein>
    <submittedName>
        <fullName evidence="1">Uncharacterized protein</fullName>
    </submittedName>
</protein>
<gene>
    <name evidence="1" type="ORF">LCGC14_0374440</name>
</gene>
<proteinExistence type="predicted"/>
<name>A0A0F9TA20_9ZZZZ</name>
<accession>A0A0F9TA20</accession>
<comment type="caution">
    <text evidence="1">The sequence shown here is derived from an EMBL/GenBank/DDBJ whole genome shotgun (WGS) entry which is preliminary data.</text>
</comment>